<dbReference type="EMBL" id="BGPR01008512">
    <property type="protein sequence ID" value="GBN34304.1"/>
    <property type="molecule type" value="Genomic_DNA"/>
</dbReference>
<dbReference type="AlphaFoldDB" id="A0A4Y2N6Q4"/>
<name>A0A4Y2N6Q4_ARAVE</name>
<keyword evidence="2" id="KW-1185">Reference proteome</keyword>
<sequence length="91" mass="10168">MDSRSLVGFKFLHRRRKTEVTEVAICENVDQDCGDTDTGKIQEWAELPSLSALLSKKIFVSLGLFASNNISDLIVTDLLKKEENLIHCQSG</sequence>
<evidence type="ECO:0000313" key="1">
    <source>
        <dbReference type="EMBL" id="GBN34304.1"/>
    </source>
</evidence>
<protein>
    <submittedName>
        <fullName evidence="1">Uncharacterized protein</fullName>
    </submittedName>
</protein>
<evidence type="ECO:0000313" key="2">
    <source>
        <dbReference type="Proteomes" id="UP000499080"/>
    </source>
</evidence>
<gene>
    <name evidence="1" type="ORF">AVEN_257909_1</name>
</gene>
<organism evidence="1 2">
    <name type="scientific">Araneus ventricosus</name>
    <name type="common">Orbweaver spider</name>
    <name type="synonym">Epeira ventricosa</name>
    <dbReference type="NCBI Taxonomy" id="182803"/>
    <lineage>
        <taxon>Eukaryota</taxon>
        <taxon>Metazoa</taxon>
        <taxon>Ecdysozoa</taxon>
        <taxon>Arthropoda</taxon>
        <taxon>Chelicerata</taxon>
        <taxon>Arachnida</taxon>
        <taxon>Araneae</taxon>
        <taxon>Araneomorphae</taxon>
        <taxon>Entelegynae</taxon>
        <taxon>Araneoidea</taxon>
        <taxon>Araneidae</taxon>
        <taxon>Araneus</taxon>
    </lineage>
</organism>
<accession>A0A4Y2N6Q4</accession>
<reference evidence="1 2" key="1">
    <citation type="journal article" date="2019" name="Sci. Rep.">
        <title>Orb-weaving spider Araneus ventricosus genome elucidates the spidroin gene catalogue.</title>
        <authorList>
            <person name="Kono N."/>
            <person name="Nakamura H."/>
            <person name="Ohtoshi R."/>
            <person name="Moran D.A.P."/>
            <person name="Shinohara A."/>
            <person name="Yoshida Y."/>
            <person name="Fujiwara M."/>
            <person name="Mori M."/>
            <person name="Tomita M."/>
            <person name="Arakawa K."/>
        </authorList>
    </citation>
    <scope>NUCLEOTIDE SEQUENCE [LARGE SCALE GENOMIC DNA]</scope>
</reference>
<dbReference type="Proteomes" id="UP000499080">
    <property type="component" value="Unassembled WGS sequence"/>
</dbReference>
<proteinExistence type="predicted"/>
<comment type="caution">
    <text evidence="1">The sequence shown here is derived from an EMBL/GenBank/DDBJ whole genome shotgun (WGS) entry which is preliminary data.</text>
</comment>